<comment type="caution">
    <text evidence="2">The sequence shown here is derived from an EMBL/GenBank/DDBJ whole genome shotgun (WGS) entry which is preliminary data.</text>
</comment>
<evidence type="ECO:0000259" key="1">
    <source>
        <dbReference type="Pfam" id="PF04230"/>
    </source>
</evidence>
<dbReference type="AlphaFoldDB" id="A0A3E0WCI3"/>
<reference evidence="2 3" key="1">
    <citation type="submission" date="2017-04" db="EMBL/GenBank/DDBJ databases">
        <title>Comparative genome analysis of Subtercola boreus.</title>
        <authorList>
            <person name="Cho Y.-J."/>
            <person name="Cho A."/>
            <person name="Kim O.-S."/>
            <person name="Lee J.-I."/>
        </authorList>
    </citation>
    <scope>NUCLEOTIDE SEQUENCE [LARGE SCALE GENOMIC DNA]</scope>
    <source>
        <strain evidence="2 3">P28004</strain>
    </source>
</reference>
<gene>
    <name evidence="2" type="ORF">B7R25_02605</name>
</gene>
<dbReference type="EMBL" id="NBXE01000008">
    <property type="protein sequence ID" value="RFA28640.1"/>
    <property type="molecule type" value="Genomic_DNA"/>
</dbReference>
<protein>
    <recommendedName>
        <fullName evidence="1">Polysaccharide pyruvyl transferase domain-containing protein</fullName>
    </recommendedName>
</protein>
<evidence type="ECO:0000313" key="2">
    <source>
        <dbReference type="EMBL" id="RFA28640.1"/>
    </source>
</evidence>
<name>A0A3E0WCI3_9MICO</name>
<feature type="domain" description="Polysaccharide pyruvyl transferase" evidence="1">
    <location>
        <begin position="131"/>
        <end position="266"/>
    </location>
</feature>
<proteinExistence type="predicted"/>
<accession>A0A3E0WCI3</accession>
<dbReference type="Pfam" id="PF04230">
    <property type="entry name" value="PS_pyruv_trans"/>
    <property type="match status" value="1"/>
</dbReference>
<dbReference type="InterPro" id="IPR007345">
    <property type="entry name" value="Polysacch_pyruvyl_Trfase"/>
</dbReference>
<sequence length="327" mass="36067">MNDSVSIGPGSRHHRHYRRRSVFRSLDTRRVWNEAANTRPSHAGSPKFDRPVSALRKESAIPQVKVVNWNPREPRLPGRIGRKFPIGPRKNNFGDLLGPKIVERLLAINNLVGPTSFGRSKRLLTVGSIMHFARNGDVVWGTGINGKVDPSLHRYARLDVRAVRGPLTRNALMKRGIGTPEVFGDPGLLVGHIWPRSTWAPPEVPDRVLVIPNLNDHSNTPSDLNPLSPRSPLLKIIGRIAHAELVVGSSLHAIVLADSLGVPARLVRSPSEAMFKYEDYYYGSGRSSFSPASSVSEAVRLGGEDLLEWDAQPLLGAFPLDLWGKSE</sequence>
<evidence type="ECO:0000313" key="3">
    <source>
        <dbReference type="Proteomes" id="UP000257080"/>
    </source>
</evidence>
<dbReference type="Proteomes" id="UP000257080">
    <property type="component" value="Unassembled WGS sequence"/>
</dbReference>
<organism evidence="2 3">
    <name type="scientific">Subtercola boreus</name>
    <dbReference type="NCBI Taxonomy" id="120213"/>
    <lineage>
        <taxon>Bacteria</taxon>
        <taxon>Bacillati</taxon>
        <taxon>Actinomycetota</taxon>
        <taxon>Actinomycetes</taxon>
        <taxon>Micrococcales</taxon>
        <taxon>Microbacteriaceae</taxon>
        <taxon>Subtercola</taxon>
    </lineage>
</organism>
<dbReference type="OrthoDB" id="9803627at2"/>